<keyword evidence="3" id="KW-1185">Reference proteome</keyword>
<feature type="transmembrane region" description="Helical" evidence="1">
    <location>
        <begin position="58"/>
        <end position="79"/>
    </location>
</feature>
<dbReference type="EMBL" id="LN650648">
    <property type="protein sequence ID" value="CEI72631.1"/>
    <property type="molecule type" value="Genomic_DNA"/>
</dbReference>
<dbReference type="KEGG" id="rhom:FRIFI_1091"/>
<keyword evidence="1" id="KW-0812">Transmembrane</keyword>
<dbReference type="Pfam" id="PF04020">
    <property type="entry name" value="Phage_holin_4_2"/>
    <property type="match status" value="1"/>
</dbReference>
<accession>A0A2P2BQL8</accession>
<feature type="transmembrane region" description="Helical" evidence="1">
    <location>
        <begin position="33"/>
        <end position="51"/>
    </location>
</feature>
<dbReference type="PANTHER" id="PTHR37309:SF1">
    <property type="entry name" value="SLR0284 PROTEIN"/>
    <property type="match status" value="1"/>
</dbReference>
<reference evidence="2 3" key="1">
    <citation type="submission" date="2014-09" db="EMBL/GenBank/DDBJ databases">
        <authorList>
            <person name="Hornung B.V."/>
        </authorList>
    </citation>
    <scope>NUCLEOTIDE SEQUENCE [LARGE SCALE GENOMIC DNA]</scope>
    <source>
        <strain evidence="2 3">FRIFI</strain>
    </source>
</reference>
<evidence type="ECO:0000313" key="3">
    <source>
        <dbReference type="Proteomes" id="UP000245695"/>
    </source>
</evidence>
<dbReference type="InterPro" id="IPR007165">
    <property type="entry name" value="Phage_holin_4_2"/>
</dbReference>
<organism evidence="2 3">
    <name type="scientific">Romboutsia hominis</name>
    <dbReference type="NCBI Taxonomy" id="1507512"/>
    <lineage>
        <taxon>Bacteria</taxon>
        <taxon>Bacillati</taxon>
        <taxon>Bacillota</taxon>
        <taxon>Clostridia</taxon>
        <taxon>Peptostreptococcales</taxon>
        <taxon>Peptostreptococcaceae</taxon>
        <taxon>Romboutsia</taxon>
    </lineage>
</organism>
<keyword evidence="1" id="KW-0472">Membrane</keyword>
<dbReference type="RefSeq" id="WP_092926290.1">
    <property type="nucleotide sequence ID" value="NZ_FJTZ01000012.1"/>
</dbReference>
<feature type="transmembrane region" description="Helical" evidence="1">
    <location>
        <begin position="91"/>
        <end position="111"/>
    </location>
</feature>
<name>A0A2P2BQL8_9FIRM</name>
<dbReference type="Proteomes" id="UP000245695">
    <property type="component" value="Chromosome 1"/>
</dbReference>
<dbReference type="AlphaFoldDB" id="A0A2P2BQL8"/>
<evidence type="ECO:0000256" key="1">
    <source>
        <dbReference type="SAM" id="Phobius"/>
    </source>
</evidence>
<proteinExistence type="predicted"/>
<protein>
    <recommendedName>
        <fullName evidence="4">Mycobacterial 4 TMS phage holin, superfamily IV</fullName>
    </recommendedName>
</protein>
<dbReference type="PANTHER" id="PTHR37309">
    <property type="entry name" value="SLR0284 PROTEIN"/>
    <property type="match status" value="1"/>
</dbReference>
<keyword evidence="1" id="KW-1133">Transmembrane helix</keyword>
<gene>
    <name evidence="2" type="ORF">FRIFI_1091</name>
</gene>
<feature type="transmembrane region" description="Helical" evidence="1">
    <location>
        <begin position="7"/>
        <end position="27"/>
    </location>
</feature>
<evidence type="ECO:0000313" key="2">
    <source>
        <dbReference type="EMBL" id="CEI72631.1"/>
    </source>
</evidence>
<sequence length="112" mass="12202">MRKASLFIVVNAISLYIVSLLLNSVYISSFKSLIILTLIFGLLNLTIKPILKFFSFPITVLTLGLFSLIINGLVLKLAFSFVNGVYINSTLSAIGASILLSIVNSVLYSILD</sequence>
<evidence type="ECO:0008006" key="4">
    <source>
        <dbReference type="Google" id="ProtNLM"/>
    </source>
</evidence>